<organism evidence="2 3">
    <name type="scientific">Brenthis ino</name>
    <name type="common">lesser marbled fritillary</name>
    <dbReference type="NCBI Taxonomy" id="405034"/>
    <lineage>
        <taxon>Eukaryota</taxon>
        <taxon>Metazoa</taxon>
        <taxon>Ecdysozoa</taxon>
        <taxon>Arthropoda</taxon>
        <taxon>Hexapoda</taxon>
        <taxon>Insecta</taxon>
        <taxon>Pterygota</taxon>
        <taxon>Neoptera</taxon>
        <taxon>Endopterygota</taxon>
        <taxon>Lepidoptera</taxon>
        <taxon>Glossata</taxon>
        <taxon>Ditrysia</taxon>
        <taxon>Papilionoidea</taxon>
        <taxon>Nymphalidae</taxon>
        <taxon>Heliconiinae</taxon>
        <taxon>Argynnini</taxon>
        <taxon>Brenthis</taxon>
    </lineage>
</organism>
<dbReference type="AlphaFoldDB" id="A0A8J9YA45"/>
<reference evidence="2" key="1">
    <citation type="submission" date="2021-12" db="EMBL/GenBank/DDBJ databases">
        <authorList>
            <person name="Martin H S."/>
        </authorList>
    </citation>
    <scope>NUCLEOTIDE SEQUENCE</scope>
</reference>
<keyword evidence="3" id="KW-1185">Reference proteome</keyword>
<keyword evidence="1" id="KW-0732">Signal</keyword>
<evidence type="ECO:0000256" key="1">
    <source>
        <dbReference type="SAM" id="SignalP"/>
    </source>
</evidence>
<dbReference type="OrthoDB" id="6861749at2759"/>
<sequence>MKPLYKMLIAVMYLEYVKCSCDARCSGNNCTSGITDTRQCYAHCMADSCSVACFGDNCTSVCTGLMCKAGCEGDQCVSNCSGHQCEKHVMLW</sequence>
<proteinExistence type="predicted"/>
<evidence type="ECO:0000313" key="2">
    <source>
        <dbReference type="EMBL" id="CAH0718891.1"/>
    </source>
</evidence>
<feature type="chain" id="PRO_5035459541" evidence="1">
    <location>
        <begin position="20"/>
        <end position="92"/>
    </location>
</feature>
<gene>
    <name evidence="2" type="ORF">BINO364_LOCUS5298</name>
</gene>
<dbReference type="Proteomes" id="UP000838878">
    <property type="component" value="Chromosome 13"/>
</dbReference>
<feature type="non-terminal residue" evidence="2">
    <location>
        <position position="92"/>
    </location>
</feature>
<accession>A0A8J9YA45</accession>
<evidence type="ECO:0000313" key="3">
    <source>
        <dbReference type="Proteomes" id="UP000838878"/>
    </source>
</evidence>
<protein>
    <submittedName>
        <fullName evidence="2">Uncharacterized protein</fullName>
    </submittedName>
</protein>
<name>A0A8J9YA45_9NEOP</name>
<feature type="signal peptide" evidence="1">
    <location>
        <begin position="1"/>
        <end position="19"/>
    </location>
</feature>
<dbReference type="EMBL" id="OV170233">
    <property type="protein sequence ID" value="CAH0718891.1"/>
    <property type="molecule type" value="Genomic_DNA"/>
</dbReference>